<organism evidence="1 2">
    <name type="scientific">Austropuccinia psidii MF-1</name>
    <dbReference type="NCBI Taxonomy" id="1389203"/>
    <lineage>
        <taxon>Eukaryota</taxon>
        <taxon>Fungi</taxon>
        <taxon>Dikarya</taxon>
        <taxon>Basidiomycota</taxon>
        <taxon>Pucciniomycotina</taxon>
        <taxon>Pucciniomycetes</taxon>
        <taxon>Pucciniales</taxon>
        <taxon>Sphaerophragmiaceae</taxon>
        <taxon>Austropuccinia</taxon>
    </lineage>
</organism>
<accession>A0A9Q3EKJ0</accession>
<proteinExistence type="predicted"/>
<comment type="caution">
    <text evidence="1">The sequence shown here is derived from an EMBL/GenBank/DDBJ whole genome shotgun (WGS) entry which is preliminary data.</text>
</comment>
<dbReference type="OrthoDB" id="3064439at2759"/>
<dbReference type="EMBL" id="AVOT02031254">
    <property type="protein sequence ID" value="MBW0524745.1"/>
    <property type="molecule type" value="Genomic_DNA"/>
</dbReference>
<dbReference type="AlphaFoldDB" id="A0A9Q3EKJ0"/>
<gene>
    <name evidence="1" type="ORF">O181_064460</name>
</gene>
<evidence type="ECO:0000313" key="2">
    <source>
        <dbReference type="Proteomes" id="UP000765509"/>
    </source>
</evidence>
<protein>
    <submittedName>
        <fullName evidence="1">Uncharacterized protein</fullName>
    </submittedName>
</protein>
<keyword evidence="2" id="KW-1185">Reference proteome</keyword>
<name>A0A9Q3EKJ0_9BASI</name>
<dbReference type="Proteomes" id="UP000765509">
    <property type="component" value="Unassembled WGS sequence"/>
</dbReference>
<reference evidence="1" key="1">
    <citation type="submission" date="2021-03" db="EMBL/GenBank/DDBJ databases">
        <title>Draft genome sequence of rust myrtle Austropuccinia psidii MF-1, a brazilian biotype.</title>
        <authorList>
            <person name="Quecine M.C."/>
            <person name="Pachon D.M.R."/>
            <person name="Bonatelli M.L."/>
            <person name="Correr F.H."/>
            <person name="Franceschini L.M."/>
            <person name="Leite T.F."/>
            <person name="Margarido G.R.A."/>
            <person name="Almeida C.A."/>
            <person name="Ferrarezi J.A."/>
            <person name="Labate C.A."/>
        </authorList>
    </citation>
    <scope>NUCLEOTIDE SEQUENCE</scope>
    <source>
        <strain evidence="1">MF-1</strain>
    </source>
</reference>
<sequence>MMKNTNKSFARTFVINNIHGENAVELELFKELTHKSPESTGKFMKPYKAGDSERFSLRNKVPQNIPHVETSSTQKITKAPKERKLRNMKVRGYLVRYGDQTCEYDWLTEKEILEATKLLRRTRNTTNRNVSKYYSSFGEREWES</sequence>
<evidence type="ECO:0000313" key="1">
    <source>
        <dbReference type="EMBL" id="MBW0524745.1"/>
    </source>
</evidence>